<evidence type="ECO:0000256" key="4">
    <source>
        <dbReference type="ARBA" id="ARBA00022525"/>
    </source>
</evidence>
<dbReference type="SUPFAM" id="SSF54403">
    <property type="entry name" value="Cystatin/monellin"/>
    <property type="match status" value="1"/>
</dbReference>
<evidence type="ECO:0000256" key="5">
    <source>
        <dbReference type="ARBA" id="ARBA00022729"/>
    </source>
</evidence>
<evidence type="ECO:0000256" key="3">
    <source>
        <dbReference type="ARBA" id="ARBA00022500"/>
    </source>
</evidence>
<keyword evidence="8" id="KW-0395">Inflammatory response</keyword>
<dbReference type="GO" id="GO:0006935">
    <property type="term" value="P:chemotaxis"/>
    <property type="evidence" value="ECO:0007669"/>
    <property type="project" value="UniProtKB-KW"/>
</dbReference>
<keyword evidence="6" id="KW-0221">Differentiation</keyword>
<evidence type="ECO:0000256" key="9">
    <source>
        <dbReference type="ARBA" id="ARBA00032785"/>
    </source>
</evidence>
<reference evidence="11" key="2">
    <citation type="submission" date="2025-09" db="UniProtKB">
        <authorList>
            <consortium name="Ensembl"/>
        </authorList>
    </citation>
    <scope>IDENTIFICATION</scope>
</reference>
<dbReference type="InterPro" id="IPR029562">
    <property type="entry name" value="Chemerin"/>
</dbReference>
<evidence type="ECO:0000313" key="11">
    <source>
        <dbReference type="Ensembl" id="ENSKMAP00000022439.1"/>
    </source>
</evidence>
<dbReference type="Proteomes" id="UP000264800">
    <property type="component" value="Unplaced"/>
</dbReference>
<proteinExistence type="predicted"/>
<sequence length="162" mass="18312">MAALLLWLLSAAALLSSSDATREYDSLPETYKKGVDLAMEKVNSHPDIQLHFLFFQSVEKSTFEPGFDVSYINHHFYLKATRCQKGTVDASGCQFRRDRALIDCMVCYKTYRGEIEQEPEPFTHCIHKPALTEEMKTTRDEKCKAVGYNSGSITLLSSTGNQ</sequence>
<dbReference type="GeneTree" id="ENSGT00400000024709"/>
<protein>
    <recommendedName>
        <fullName evidence="2">Retinoic acid receptor responder protein 2</fullName>
    </recommendedName>
    <alternativeName>
        <fullName evidence="9">Chemerin</fullName>
    </alternativeName>
</protein>
<keyword evidence="7" id="KW-1015">Disulfide bond</keyword>
<dbReference type="PANTHER" id="PTHR15106:SF2">
    <property type="entry name" value="RETINOIC ACID RECEPTOR RESPONDER PROTEIN 2"/>
    <property type="match status" value="1"/>
</dbReference>
<evidence type="ECO:0000256" key="10">
    <source>
        <dbReference type="SAM" id="SignalP"/>
    </source>
</evidence>
<dbReference type="Gene3D" id="3.10.450.10">
    <property type="match status" value="1"/>
</dbReference>
<feature type="chain" id="PRO_5018588462" description="Retinoic acid receptor responder protein 2" evidence="10">
    <location>
        <begin position="21"/>
        <end position="162"/>
    </location>
</feature>
<feature type="signal peptide" evidence="10">
    <location>
        <begin position="1"/>
        <end position="20"/>
    </location>
</feature>
<dbReference type="InterPro" id="IPR046350">
    <property type="entry name" value="Cystatin_sf"/>
</dbReference>
<evidence type="ECO:0000256" key="8">
    <source>
        <dbReference type="ARBA" id="ARBA00023198"/>
    </source>
</evidence>
<evidence type="ECO:0000256" key="1">
    <source>
        <dbReference type="ARBA" id="ARBA00004613"/>
    </source>
</evidence>
<evidence type="ECO:0000313" key="12">
    <source>
        <dbReference type="Proteomes" id="UP000264800"/>
    </source>
</evidence>
<dbReference type="GO" id="GO:0005102">
    <property type="term" value="F:signaling receptor binding"/>
    <property type="evidence" value="ECO:0007669"/>
    <property type="project" value="InterPro"/>
</dbReference>
<dbReference type="GO" id="GO:0050994">
    <property type="term" value="P:regulation of lipid catabolic process"/>
    <property type="evidence" value="ECO:0007669"/>
    <property type="project" value="InterPro"/>
</dbReference>
<keyword evidence="12" id="KW-1185">Reference proteome</keyword>
<dbReference type="PANTHER" id="PTHR15106">
    <property type="entry name" value="RETINOIC ACID RECEPTOR RESPONDER PROTEIN 2"/>
    <property type="match status" value="1"/>
</dbReference>
<dbReference type="Ensembl" id="ENSKMAT00000022724.1">
    <property type="protein sequence ID" value="ENSKMAP00000022439.1"/>
    <property type="gene ID" value="ENSKMAG00000016662.1"/>
</dbReference>
<dbReference type="OMA" id="AGIQHHF"/>
<keyword evidence="3" id="KW-0145">Chemotaxis</keyword>
<dbReference type="GO" id="GO:0030154">
    <property type="term" value="P:cell differentiation"/>
    <property type="evidence" value="ECO:0007669"/>
    <property type="project" value="UniProtKB-KW"/>
</dbReference>
<accession>A0A3Q3BCS8</accession>
<evidence type="ECO:0000256" key="2">
    <source>
        <dbReference type="ARBA" id="ARBA00018808"/>
    </source>
</evidence>
<reference evidence="11" key="1">
    <citation type="submission" date="2025-08" db="UniProtKB">
        <authorList>
            <consortium name="Ensembl"/>
        </authorList>
    </citation>
    <scope>IDENTIFICATION</scope>
</reference>
<comment type="subcellular location">
    <subcellularLocation>
        <location evidence="1">Secreted</location>
    </subcellularLocation>
</comment>
<dbReference type="AlphaFoldDB" id="A0A3Q3BCS8"/>
<keyword evidence="4" id="KW-0964">Secreted</keyword>
<dbReference type="GO" id="GO:0006954">
    <property type="term" value="P:inflammatory response"/>
    <property type="evidence" value="ECO:0007669"/>
    <property type="project" value="UniProtKB-KW"/>
</dbReference>
<dbReference type="GO" id="GO:0005576">
    <property type="term" value="C:extracellular region"/>
    <property type="evidence" value="ECO:0007669"/>
    <property type="project" value="UniProtKB-SubCell"/>
</dbReference>
<evidence type="ECO:0000256" key="7">
    <source>
        <dbReference type="ARBA" id="ARBA00023157"/>
    </source>
</evidence>
<keyword evidence="5 10" id="KW-0732">Signal</keyword>
<evidence type="ECO:0000256" key="6">
    <source>
        <dbReference type="ARBA" id="ARBA00022782"/>
    </source>
</evidence>
<organism evidence="11 12">
    <name type="scientific">Kryptolebias marmoratus</name>
    <name type="common">Mangrove killifish</name>
    <name type="synonym">Rivulus marmoratus</name>
    <dbReference type="NCBI Taxonomy" id="37003"/>
    <lineage>
        <taxon>Eukaryota</taxon>
        <taxon>Metazoa</taxon>
        <taxon>Chordata</taxon>
        <taxon>Craniata</taxon>
        <taxon>Vertebrata</taxon>
        <taxon>Euteleostomi</taxon>
        <taxon>Actinopterygii</taxon>
        <taxon>Neopterygii</taxon>
        <taxon>Teleostei</taxon>
        <taxon>Neoteleostei</taxon>
        <taxon>Acanthomorphata</taxon>
        <taxon>Ovalentaria</taxon>
        <taxon>Atherinomorphae</taxon>
        <taxon>Cyprinodontiformes</taxon>
        <taxon>Rivulidae</taxon>
        <taxon>Kryptolebias</taxon>
    </lineage>
</organism>
<name>A0A3Q3BCS8_KRYMA</name>